<evidence type="ECO:0000313" key="2">
    <source>
        <dbReference type="EMBL" id="MBH9696118.1"/>
    </source>
</evidence>
<dbReference type="RefSeq" id="WP_182594314.1">
    <property type="nucleotide sequence ID" value="NZ_JAEDXF010000004.1"/>
</dbReference>
<name>A0A8I1AGA7_BURCE</name>
<proteinExistence type="predicted"/>
<keyword evidence="1" id="KW-1133">Transmembrane helix</keyword>
<dbReference type="Proteomes" id="UP000645612">
    <property type="component" value="Unassembled WGS sequence"/>
</dbReference>
<feature type="transmembrane region" description="Helical" evidence="1">
    <location>
        <begin position="26"/>
        <end position="46"/>
    </location>
</feature>
<feature type="transmembrane region" description="Helical" evidence="1">
    <location>
        <begin position="53"/>
        <end position="72"/>
    </location>
</feature>
<gene>
    <name evidence="2" type="ORF">JAO13_06640</name>
</gene>
<reference evidence="2" key="1">
    <citation type="submission" date="2020-12" db="EMBL/GenBank/DDBJ databases">
        <title>Burkholderia cepacia complex in Mexico.</title>
        <authorList>
            <person name="Estrada P."/>
        </authorList>
    </citation>
    <scope>NUCLEOTIDE SEQUENCE</scope>
    <source>
        <strain evidence="2">871</strain>
    </source>
</reference>
<keyword evidence="1" id="KW-0812">Transmembrane</keyword>
<dbReference type="AlphaFoldDB" id="A0A8I1AGA7"/>
<evidence type="ECO:0008006" key="4">
    <source>
        <dbReference type="Google" id="ProtNLM"/>
    </source>
</evidence>
<evidence type="ECO:0000256" key="1">
    <source>
        <dbReference type="SAM" id="Phobius"/>
    </source>
</evidence>
<organism evidence="2 3">
    <name type="scientific">Burkholderia cepacia</name>
    <name type="common">Pseudomonas cepacia</name>
    <dbReference type="NCBI Taxonomy" id="292"/>
    <lineage>
        <taxon>Bacteria</taxon>
        <taxon>Pseudomonadati</taxon>
        <taxon>Pseudomonadota</taxon>
        <taxon>Betaproteobacteria</taxon>
        <taxon>Burkholderiales</taxon>
        <taxon>Burkholderiaceae</taxon>
        <taxon>Burkholderia</taxon>
        <taxon>Burkholderia cepacia complex</taxon>
    </lineage>
</organism>
<keyword evidence="1" id="KW-0472">Membrane</keyword>
<protein>
    <recommendedName>
        <fullName evidence="4">Transmembrane protein</fullName>
    </recommendedName>
</protein>
<dbReference type="EMBL" id="JAEDXG010000004">
    <property type="protein sequence ID" value="MBH9696118.1"/>
    <property type="molecule type" value="Genomic_DNA"/>
</dbReference>
<sequence length="148" mass="16530">MDNLQQHYRQSRIMVSWASFRSLPGWVQFWVGCILVPVNAASFAMLDTGSGRAIAAAALLVVATNVPIMLWARGMTKLMAVPHLFIWGPLQWFLLSKIRQFSDADAMPPLELIYVTAVLLVNGISLAFDALDSWRWLKGDRAVPGMRV</sequence>
<accession>A0A8I1AGA7</accession>
<comment type="caution">
    <text evidence="2">The sequence shown here is derived from an EMBL/GenBank/DDBJ whole genome shotgun (WGS) entry which is preliminary data.</text>
</comment>
<evidence type="ECO:0000313" key="3">
    <source>
        <dbReference type="Proteomes" id="UP000645612"/>
    </source>
</evidence>
<feature type="transmembrane region" description="Helical" evidence="1">
    <location>
        <begin position="112"/>
        <end position="131"/>
    </location>
</feature>